<evidence type="ECO:0000313" key="2">
    <source>
        <dbReference type="Proteomes" id="UP001642360"/>
    </source>
</evidence>
<name>A0ABC8T1F7_9AQUA</name>
<organism evidence="1 2">
    <name type="scientific">Ilex paraguariensis</name>
    <name type="common">yerba mate</name>
    <dbReference type="NCBI Taxonomy" id="185542"/>
    <lineage>
        <taxon>Eukaryota</taxon>
        <taxon>Viridiplantae</taxon>
        <taxon>Streptophyta</taxon>
        <taxon>Embryophyta</taxon>
        <taxon>Tracheophyta</taxon>
        <taxon>Spermatophyta</taxon>
        <taxon>Magnoliopsida</taxon>
        <taxon>eudicotyledons</taxon>
        <taxon>Gunneridae</taxon>
        <taxon>Pentapetalae</taxon>
        <taxon>asterids</taxon>
        <taxon>campanulids</taxon>
        <taxon>Aquifoliales</taxon>
        <taxon>Aquifoliaceae</taxon>
        <taxon>Ilex</taxon>
    </lineage>
</organism>
<accession>A0ABC8T1F7</accession>
<comment type="caution">
    <text evidence="1">The sequence shown here is derived from an EMBL/GenBank/DDBJ whole genome shotgun (WGS) entry which is preliminary data.</text>
</comment>
<evidence type="ECO:0000313" key="1">
    <source>
        <dbReference type="EMBL" id="CAK9163204.1"/>
    </source>
</evidence>
<dbReference type="EMBL" id="CAUOFW020003970">
    <property type="protein sequence ID" value="CAK9163204.1"/>
    <property type="molecule type" value="Genomic_DNA"/>
</dbReference>
<sequence length="176" mass="18266">MKAKRMPKSNEAMSFPKIRRSYTALGVARGANASATGGGPTIGATMGDAINIQGVAGKHYKWEKRLLRAMPRALRDGALGTGARSGEAKRMPKSNEAMSFPKIKRSYTALGVAGGANASATEGGPTVGATMGDAINIQGVAGEHCKWEKRLLRAMPRALRDGALGTGARSGEVLLG</sequence>
<proteinExistence type="predicted"/>
<keyword evidence="2" id="KW-1185">Reference proteome</keyword>
<protein>
    <submittedName>
        <fullName evidence="1">Uncharacterized protein</fullName>
    </submittedName>
</protein>
<dbReference type="Proteomes" id="UP001642360">
    <property type="component" value="Unassembled WGS sequence"/>
</dbReference>
<gene>
    <name evidence="1" type="ORF">ILEXP_LOCUS32240</name>
</gene>
<reference evidence="1 2" key="1">
    <citation type="submission" date="2024-02" db="EMBL/GenBank/DDBJ databases">
        <authorList>
            <person name="Vignale AGUSTIN F."/>
            <person name="Sosa J E."/>
            <person name="Modenutti C."/>
        </authorList>
    </citation>
    <scope>NUCLEOTIDE SEQUENCE [LARGE SCALE GENOMIC DNA]</scope>
</reference>
<dbReference type="AlphaFoldDB" id="A0ABC8T1F7"/>